<name>F7YHH5_MESOW</name>
<proteinExistence type="predicted"/>
<dbReference type="HOGENOM" id="CLU_2538641_0_0_5"/>
<dbReference type="AlphaFoldDB" id="F7YHH5"/>
<dbReference type="RefSeq" id="WP_013895925.1">
    <property type="nucleotide sequence ID" value="NC_015675.1"/>
</dbReference>
<dbReference type="KEGG" id="mop:Mesop_4855"/>
<gene>
    <name evidence="1" type="ordered locus">Mesop_4855</name>
</gene>
<evidence type="ECO:0000313" key="2">
    <source>
        <dbReference type="Proteomes" id="UP000001623"/>
    </source>
</evidence>
<accession>F7YHH5</accession>
<protein>
    <submittedName>
        <fullName evidence="1">Uncharacterized protein</fullName>
    </submittedName>
</protein>
<sequence>MSDQTQTYVECEVGNDLSNDEVFAWVDQALEQNKNMAAIGINVSNSLHQRGLTGEHRGVKIAMDPSLYPRDVVRIQFGPKKSN</sequence>
<reference evidence="1 2" key="1">
    <citation type="submission" date="2010-10" db="EMBL/GenBank/DDBJ databases">
        <title>Complete sequence of Mesorhizobium opportunistum WSM2075.</title>
        <authorList>
            <consortium name="US DOE Joint Genome Institute"/>
            <person name="Lucas S."/>
            <person name="Copeland A."/>
            <person name="Lapidus A."/>
            <person name="Cheng J.-F."/>
            <person name="Bruce D."/>
            <person name="Goodwin L."/>
            <person name="Pitluck S."/>
            <person name="Chertkov O."/>
            <person name="Misra M."/>
            <person name="Detter J.C."/>
            <person name="Han C."/>
            <person name="Tapia R."/>
            <person name="Land M."/>
            <person name="Hauser L."/>
            <person name="Kyrpides N."/>
            <person name="Ovchinnikova G."/>
            <person name="Mavrommatis K.M."/>
            <person name="Tiwari R.P."/>
            <person name="Howieson J.G."/>
            <person name="O'Hara G.W."/>
            <person name="Nandasena K.G."/>
            <person name="Woyke T."/>
        </authorList>
    </citation>
    <scope>NUCLEOTIDE SEQUENCE [LARGE SCALE GENOMIC DNA]</scope>
    <source>
        <strain evidence="2">LMG 24607 / HAMBI 3007 / WSM2075</strain>
    </source>
</reference>
<dbReference type="EMBL" id="CP002279">
    <property type="protein sequence ID" value="AEH89275.1"/>
    <property type="molecule type" value="Genomic_DNA"/>
</dbReference>
<evidence type="ECO:0000313" key="1">
    <source>
        <dbReference type="EMBL" id="AEH89275.1"/>
    </source>
</evidence>
<organism evidence="1 2">
    <name type="scientific">Mesorhizobium opportunistum (strain LMG 24607 / HAMBI 3007 / WSM2075)</name>
    <dbReference type="NCBI Taxonomy" id="536019"/>
    <lineage>
        <taxon>Bacteria</taxon>
        <taxon>Pseudomonadati</taxon>
        <taxon>Pseudomonadota</taxon>
        <taxon>Alphaproteobacteria</taxon>
        <taxon>Hyphomicrobiales</taxon>
        <taxon>Phyllobacteriaceae</taxon>
        <taxon>Mesorhizobium</taxon>
    </lineage>
</organism>
<dbReference type="Proteomes" id="UP000001623">
    <property type="component" value="Chromosome"/>
</dbReference>